<evidence type="ECO:0000313" key="4">
    <source>
        <dbReference type="EMBL" id="QQN52865.1"/>
    </source>
</evidence>
<proteinExistence type="inferred from homology"/>
<comment type="similarity">
    <text evidence="1 2">Belongs to the metallophosphoesterase superfamily. YfcE family.</text>
</comment>
<dbReference type="AlphaFoldDB" id="A0A9X7YUK1"/>
<reference evidence="4 5" key="1">
    <citation type="submission" date="2020-12" db="EMBL/GenBank/DDBJ databases">
        <title>FDA dAtabase for Regulatory Grade micrObial Sequences (FDA-ARGOS): Supporting development and validation of Infectious Disease Dx tests.</title>
        <authorList>
            <person name="Sproer C."/>
            <person name="Gronow S."/>
            <person name="Severitt S."/>
            <person name="Schroder I."/>
            <person name="Tallon L."/>
            <person name="Sadzewicz L."/>
            <person name="Zhao X."/>
            <person name="Boylan J."/>
            <person name="Ott S."/>
            <person name="Bowen H."/>
            <person name="Vavikolanu K."/>
            <person name="Mehta A."/>
            <person name="Aluvathingal J."/>
            <person name="Nadendla S."/>
            <person name="Lowell S."/>
            <person name="Myers T."/>
            <person name="Yan Y."/>
            <person name="Sichtig H."/>
        </authorList>
    </citation>
    <scope>NUCLEOTIDE SEQUENCE [LARGE SCALE GENOMIC DNA]</scope>
    <source>
        <strain evidence="4 5">FDAARGOS_1013</strain>
    </source>
</reference>
<evidence type="ECO:0000256" key="2">
    <source>
        <dbReference type="RuleBase" id="RU362039"/>
    </source>
</evidence>
<dbReference type="GO" id="GO:0016787">
    <property type="term" value="F:hydrolase activity"/>
    <property type="evidence" value="ECO:0007669"/>
    <property type="project" value="UniProtKB-UniRule"/>
</dbReference>
<dbReference type="NCBIfam" id="TIGR00040">
    <property type="entry name" value="yfcE"/>
    <property type="match status" value="1"/>
</dbReference>
<dbReference type="EC" id="3.1.4.-" evidence="2"/>
<dbReference type="InterPro" id="IPR000979">
    <property type="entry name" value="Phosphodiesterase_MJ0936/Vps29"/>
</dbReference>
<evidence type="ECO:0000256" key="1">
    <source>
        <dbReference type="ARBA" id="ARBA00008950"/>
    </source>
</evidence>
<accession>A0A9X7YUK1</accession>
<dbReference type="InterPro" id="IPR029052">
    <property type="entry name" value="Metallo-depent_PP-like"/>
</dbReference>
<dbReference type="Pfam" id="PF12850">
    <property type="entry name" value="Metallophos_2"/>
    <property type="match status" value="1"/>
</dbReference>
<dbReference type="SUPFAM" id="SSF56300">
    <property type="entry name" value="Metallo-dependent phosphatases"/>
    <property type="match status" value="1"/>
</dbReference>
<protein>
    <recommendedName>
        <fullName evidence="2">Phosphoesterase</fullName>
        <ecNumber evidence="2">3.1.4.-</ecNumber>
    </recommendedName>
</protein>
<organism evidence="4 5">
    <name type="scientific">Stutzerimonas balearica</name>
    <dbReference type="NCBI Taxonomy" id="74829"/>
    <lineage>
        <taxon>Bacteria</taxon>
        <taxon>Pseudomonadati</taxon>
        <taxon>Pseudomonadota</taxon>
        <taxon>Gammaproteobacteria</taxon>
        <taxon>Pseudomonadales</taxon>
        <taxon>Pseudomonadaceae</taxon>
        <taxon>Stutzerimonas</taxon>
    </lineage>
</organism>
<dbReference type="EMBL" id="CP067013">
    <property type="protein sequence ID" value="QQN52865.1"/>
    <property type="molecule type" value="Genomic_DNA"/>
</dbReference>
<evidence type="ECO:0000259" key="3">
    <source>
        <dbReference type="Pfam" id="PF12850"/>
    </source>
</evidence>
<name>A0A9X7YUK1_9GAMM</name>
<dbReference type="Proteomes" id="UP000595933">
    <property type="component" value="Chromosome"/>
</dbReference>
<dbReference type="GO" id="GO:0046872">
    <property type="term" value="F:metal ion binding"/>
    <property type="evidence" value="ECO:0007669"/>
    <property type="project" value="UniProtKB-KW"/>
</dbReference>
<evidence type="ECO:0000313" key="5">
    <source>
        <dbReference type="Proteomes" id="UP000595933"/>
    </source>
</evidence>
<dbReference type="PANTHER" id="PTHR11124">
    <property type="entry name" value="VACUOLAR SORTING PROTEIN VPS29"/>
    <property type="match status" value="1"/>
</dbReference>
<feature type="domain" description="Calcineurin-like phosphoesterase" evidence="3">
    <location>
        <begin position="16"/>
        <end position="149"/>
    </location>
</feature>
<gene>
    <name evidence="4" type="ORF">I6H70_11255</name>
</gene>
<keyword evidence="2" id="KW-0479">Metal-binding</keyword>
<comment type="cofactor">
    <cofactor evidence="2">
        <name>a divalent metal cation</name>
        <dbReference type="ChEBI" id="CHEBI:60240"/>
    </cofactor>
</comment>
<dbReference type="InterPro" id="IPR024654">
    <property type="entry name" value="Calcineurin-like_PHP_lpxH"/>
</dbReference>
<sequence length="161" mass="17335">MLGALPGGKIRHAHRLSDTHGLLRAQASVALQGCDLIIHAGDIGKPEVLDALRQIAPLQAIRGNVDVADWATALPEELDLEYEGRRLHVRHDLKTLAFDPAARGFAVVISGHSHKPSIERRDGVLYLNPGSAGPRRFRLPICLALLELSAEGAAAQLIELS</sequence>
<dbReference type="Gene3D" id="3.60.21.10">
    <property type="match status" value="1"/>
</dbReference>